<comment type="caution">
    <text evidence="2">The sequence shown here is derived from an EMBL/GenBank/DDBJ whole genome shotgun (WGS) entry which is preliminary data.</text>
</comment>
<protein>
    <submittedName>
        <fullName evidence="2">Coiled-coil domain-containing protein 56</fullName>
    </submittedName>
</protein>
<proteinExistence type="predicted"/>
<dbReference type="Proteomes" id="UP000023464">
    <property type="component" value="Unassembled WGS sequence"/>
</dbReference>
<dbReference type="GeneID" id="48847427"/>
<gene>
    <name evidence="2" type="ORF">BA1DRAFT_01168</name>
</gene>
<keyword evidence="1" id="KW-0812">Transmembrane</keyword>
<keyword evidence="1" id="KW-0472">Membrane</keyword>
<accession>A0A022PMY6</accession>
<evidence type="ECO:0000313" key="2">
    <source>
        <dbReference type="EMBL" id="EYU16343.1"/>
    </source>
</evidence>
<name>A0A022PMY6_9GAMM</name>
<dbReference type="RefSeq" id="WP_011145484.1">
    <property type="nucleotide sequence ID" value="NZ_CAWLTM010000103.1"/>
</dbReference>
<keyword evidence="3" id="KW-1185">Reference proteome</keyword>
<organism evidence="2 3">
    <name type="scientific">Photorhabdus aegyptia</name>
    <dbReference type="NCBI Taxonomy" id="2805098"/>
    <lineage>
        <taxon>Bacteria</taxon>
        <taxon>Pseudomonadati</taxon>
        <taxon>Pseudomonadota</taxon>
        <taxon>Gammaproteobacteria</taxon>
        <taxon>Enterobacterales</taxon>
        <taxon>Morganellaceae</taxon>
        <taxon>Photorhabdus</taxon>
    </lineage>
</organism>
<sequence length="157" mass="18776">MSTMTTKEHIRSPSQSLSVQALAEPEIFKKTRSRFNQWLQAQFDNHYHTLRNHGYRCFLARHHPTELERYDEACEALRREEFHRFSELQTLGLFLYQQVQLKEKKLRQRRRWLLTGIALTSLVTGVYLILHAYEVDLSAVYHELTALPARIAHYFMR</sequence>
<feature type="transmembrane region" description="Helical" evidence="1">
    <location>
        <begin position="112"/>
        <end position="133"/>
    </location>
</feature>
<evidence type="ECO:0000313" key="3">
    <source>
        <dbReference type="Proteomes" id="UP000023464"/>
    </source>
</evidence>
<evidence type="ECO:0000256" key="1">
    <source>
        <dbReference type="SAM" id="Phobius"/>
    </source>
</evidence>
<reference evidence="2 3" key="1">
    <citation type="submission" date="2014-03" db="EMBL/GenBank/DDBJ databases">
        <title>Draft Genome of Photorhabdus luminescens BA1, an Egyptian Isolate.</title>
        <authorList>
            <person name="Ghazal S."/>
            <person name="Hurst S.G.IV."/>
            <person name="Morris K."/>
            <person name="Thomas K."/>
            <person name="Tisa L.S."/>
        </authorList>
    </citation>
    <scope>NUCLEOTIDE SEQUENCE [LARGE SCALE GENOMIC DNA]</scope>
    <source>
        <strain evidence="2 3">BA1</strain>
    </source>
</reference>
<dbReference type="EMBL" id="JFGV01000012">
    <property type="protein sequence ID" value="EYU16343.1"/>
    <property type="molecule type" value="Genomic_DNA"/>
</dbReference>
<keyword evidence="1" id="KW-1133">Transmembrane helix</keyword>
<dbReference type="AlphaFoldDB" id="A0A022PMY6"/>
<dbReference type="PATRIC" id="fig|1393736.3.peg.1191"/>